<dbReference type="Proteomes" id="UP000504607">
    <property type="component" value="Chromosome 9"/>
</dbReference>
<evidence type="ECO:0000256" key="1">
    <source>
        <dbReference type="PROSITE-ProRule" id="PRU00042"/>
    </source>
</evidence>
<name>A0A6I9RZJ5_ELAGV</name>
<organism evidence="4 5">
    <name type="scientific">Elaeis guineensis var. tenera</name>
    <name type="common">Oil palm</name>
    <dbReference type="NCBI Taxonomy" id="51953"/>
    <lineage>
        <taxon>Eukaryota</taxon>
        <taxon>Viridiplantae</taxon>
        <taxon>Streptophyta</taxon>
        <taxon>Embryophyta</taxon>
        <taxon>Tracheophyta</taxon>
        <taxon>Spermatophyta</taxon>
        <taxon>Magnoliopsida</taxon>
        <taxon>Liliopsida</taxon>
        <taxon>Arecaceae</taxon>
        <taxon>Arecoideae</taxon>
        <taxon>Cocoseae</taxon>
        <taxon>Elaeidinae</taxon>
        <taxon>Elaeis</taxon>
    </lineage>
</organism>
<protein>
    <submittedName>
        <fullName evidence="5">Uncharacterized protein LOC105051938</fullName>
    </submittedName>
</protein>
<dbReference type="SUPFAM" id="SSF56399">
    <property type="entry name" value="ADP-ribosylation"/>
    <property type="match status" value="1"/>
</dbReference>
<keyword evidence="1" id="KW-0862">Zinc</keyword>
<dbReference type="PANTHER" id="PTHR31681">
    <property type="entry name" value="C2H2-LIKE ZINC FINGER PROTEIN"/>
    <property type="match status" value="1"/>
</dbReference>
<evidence type="ECO:0000313" key="4">
    <source>
        <dbReference type="Proteomes" id="UP000504607"/>
    </source>
</evidence>
<dbReference type="PROSITE" id="PS50157">
    <property type="entry name" value="ZINC_FINGER_C2H2_2"/>
    <property type="match status" value="1"/>
</dbReference>
<keyword evidence="1" id="KW-0479">Metal-binding</keyword>
<feature type="region of interest" description="Disordered" evidence="2">
    <location>
        <begin position="20"/>
        <end position="63"/>
    </location>
</feature>
<feature type="compositionally biased region" description="Polar residues" evidence="2">
    <location>
        <begin position="124"/>
        <end position="139"/>
    </location>
</feature>
<dbReference type="FunCoup" id="A0A6I9RZJ5">
    <property type="interactions" value="1"/>
</dbReference>
<feature type="compositionally biased region" description="Basic residues" evidence="2">
    <location>
        <begin position="45"/>
        <end position="55"/>
    </location>
</feature>
<reference evidence="5" key="1">
    <citation type="submission" date="2025-08" db="UniProtKB">
        <authorList>
            <consortium name="RefSeq"/>
        </authorList>
    </citation>
    <scope>IDENTIFICATION</scope>
</reference>
<feature type="region of interest" description="Disordered" evidence="2">
    <location>
        <begin position="151"/>
        <end position="170"/>
    </location>
</feature>
<keyword evidence="1" id="KW-0863">Zinc-finger</keyword>
<dbReference type="InParanoid" id="A0A6I9RZJ5"/>
<evidence type="ECO:0000259" key="3">
    <source>
        <dbReference type="PROSITE" id="PS50157"/>
    </source>
</evidence>
<dbReference type="KEGG" id="egu:105051938"/>
<evidence type="ECO:0000256" key="2">
    <source>
        <dbReference type="SAM" id="MobiDB-lite"/>
    </source>
</evidence>
<dbReference type="InterPro" id="IPR013087">
    <property type="entry name" value="Znf_C2H2_type"/>
</dbReference>
<dbReference type="AlphaFoldDB" id="A0A6I9RZJ5"/>
<dbReference type="OrthoDB" id="9514740at2759"/>
<sequence length="430" mass="47375">MNMLRNTPITVVPPLISKISTLSDSKERESPLQTSSPMAEEWRRSKPLKKSHKSKKQADMKVEKPPTLRAFRSFFSCKDYQVVQGNKRKCKRIVCSGSLCSLKDSSSVIRPETTSPEVYKKMASSRSFKTPPNETNRAVSTSCSSFNSSASITAPSSSSSSSLSSSSSSLGGSFRGKHLRRFSGCYECHVALDPTNGVSRAPSSICPCPDCGEIFMKPESLELHQAVRHAVSELGPDDTSRNIVDIIFQSSWLKKEPPMCKIDRILKVHSTQKTIAEFENYRDSIKSRANKVAKKHPRCIADGNELLRFHCTTFACSLGLNGSTNLCQSVPQCHVCSIIRNGFKIDSLGKIQTMATSGRAHDMAQIASDDAKRAMLVCRVIAGRVKKSQDALEECDSVANQAGIYSNLDELFVFDPKAILPCFVVVYSDY</sequence>
<dbReference type="PANTHER" id="PTHR31681:SF3">
    <property type="entry name" value="OS04G0690100 PROTEIN"/>
    <property type="match status" value="1"/>
</dbReference>
<dbReference type="GO" id="GO:0008270">
    <property type="term" value="F:zinc ion binding"/>
    <property type="evidence" value="ECO:0007669"/>
    <property type="project" value="UniProtKB-KW"/>
</dbReference>
<keyword evidence="4" id="KW-1185">Reference proteome</keyword>
<proteinExistence type="predicted"/>
<evidence type="ECO:0000313" key="5">
    <source>
        <dbReference type="RefSeq" id="XP_010930890.2"/>
    </source>
</evidence>
<gene>
    <name evidence="5" type="primary">LOC105051938</name>
</gene>
<dbReference type="PROSITE" id="PS00028">
    <property type="entry name" value="ZINC_FINGER_C2H2_1"/>
    <property type="match status" value="1"/>
</dbReference>
<feature type="domain" description="C2H2-type" evidence="3">
    <location>
        <begin position="206"/>
        <end position="234"/>
    </location>
</feature>
<feature type="region of interest" description="Disordered" evidence="2">
    <location>
        <begin position="119"/>
        <end position="140"/>
    </location>
</feature>
<dbReference type="Gene3D" id="3.90.228.10">
    <property type="match status" value="1"/>
</dbReference>
<accession>A0A6I9RZJ5</accession>
<dbReference type="RefSeq" id="XP_010930890.2">
    <property type="nucleotide sequence ID" value="XM_010932588.3"/>
</dbReference>